<comment type="caution">
    <text evidence="1">The sequence shown here is derived from an EMBL/GenBank/DDBJ whole genome shotgun (WGS) entry which is preliminary data.</text>
</comment>
<sequence>MHPSQAVYFSAGQSVPSAPSWPMSMQPLTRQRFSGNIATHSQPFSEAVSPVLCHADFISGRGRRRAEREAEDSFERHFVCLRGVNSSLPRAKHRGARDVAAWPLFCSASIADFEPAARLKMAARAQNWAEGWSGSLLNRAGALLLLSR</sequence>
<proteinExistence type="predicted"/>
<feature type="non-terminal residue" evidence="1">
    <location>
        <position position="148"/>
    </location>
</feature>
<dbReference type="Proteomes" id="UP000789595">
    <property type="component" value="Unassembled WGS sequence"/>
</dbReference>
<evidence type="ECO:0000313" key="2">
    <source>
        <dbReference type="Proteomes" id="UP000789595"/>
    </source>
</evidence>
<protein>
    <submittedName>
        <fullName evidence="1">Uncharacterized protein</fullName>
    </submittedName>
</protein>
<keyword evidence="2" id="KW-1185">Reference proteome</keyword>
<organism evidence="1 2">
    <name type="scientific">Pelagomonas calceolata</name>
    <dbReference type="NCBI Taxonomy" id="35677"/>
    <lineage>
        <taxon>Eukaryota</taxon>
        <taxon>Sar</taxon>
        <taxon>Stramenopiles</taxon>
        <taxon>Ochrophyta</taxon>
        <taxon>Pelagophyceae</taxon>
        <taxon>Pelagomonadales</taxon>
        <taxon>Pelagomonadaceae</taxon>
        <taxon>Pelagomonas</taxon>
    </lineage>
</organism>
<dbReference type="EMBL" id="CAKKNE010000005">
    <property type="protein sequence ID" value="CAH0376876.1"/>
    <property type="molecule type" value="Genomic_DNA"/>
</dbReference>
<name>A0A8J2WQU7_9STRA</name>
<reference evidence="1" key="1">
    <citation type="submission" date="2021-11" db="EMBL/GenBank/DDBJ databases">
        <authorList>
            <consortium name="Genoscope - CEA"/>
            <person name="William W."/>
        </authorList>
    </citation>
    <scope>NUCLEOTIDE SEQUENCE</scope>
</reference>
<accession>A0A8J2WQU7</accession>
<evidence type="ECO:0000313" key="1">
    <source>
        <dbReference type="EMBL" id="CAH0376876.1"/>
    </source>
</evidence>
<dbReference type="AlphaFoldDB" id="A0A8J2WQU7"/>
<gene>
    <name evidence="1" type="ORF">PECAL_5P14710</name>
</gene>